<sequence>MRWLWAWRASRGVLRMRHHGVQGQGTCGRLRPGVRLRAIWAGCPFPDLPSSAGKVGASPAATEKREWSMDPPEDPASGSTAQMYLWEQPEGLNSGPLLSLEEQILNSTFEACDPHKTGTVAVTHLLAYLEAVTGQGPQDVRLQTLARSLDPYGEGAGATVQLDTFLVVMRDWIAACQLHGGLERAEETAFGGAMASPHLPSACPEAEEPANLESFGGEDPRPEGPATAELLSSLEDLELSNRRLAGENAKLQHSVETAEEGSARLGEEIAALRKQLRSTQQALQVAKAMDEELEDLKSLAKSLEEQNRSLMAQARHTEKEQQHLAAEVETLQEENGKLLAERDGVKRRSEELAIEKDALKRQLCECEQLICQREAVLSERTRHAESLAQTLEEYRATTQELRQEISNLEEQLSLSQEGPEQLLEAAEAGRGGWATALPPSLDWEIQAIWQTPAYQSARLLHLHPAGAPLALALPGSDAASVFQERDASGASLSSPLCGVWRWEEAEFPSEDPAREQRHFQREAVSREGSRASSLRLSRRQEEHEEEESWTLIDPSSPLGTPRHERVPGSSPESCQEVPEVQQALVPVVRDLVPVGRPWARHCPCPQRPPGLRCALQVSPGVGGCLVPLGPLSACPAPSRVSQHPLVPTPILGLLLLLLSILLLSQSPTPSWPHLQLYYLQPPPV</sequence>
<dbReference type="GO" id="GO:0007129">
    <property type="term" value="P:homologous chromosome pairing at meiosis"/>
    <property type="evidence" value="ECO:0007669"/>
    <property type="project" value="TreeGrafter"/>
</dbReference>
<organism evidence="5 6">
    <name type="scientific">Phodopus roborovskii</name>
    <name type="common">Roborovski's desert hamster</name>
    <name type="synonym">Cricetulus roborovskii</name>
    <dbReference type="NCBI Taxonomy" id="109678"/>
    <lineage>
        <taxon>Eukaryota</taxon>
        <taxon>Metazoa</taxon>
        <taxon>Chordata</taxon>
        <taxon>Craniata</taxon>
        <taxon>Vertebrata</taxon>
        <taxon>Euteleostomi</taxon>
        <taxon>Mammalia</taxon>
        <taxon>Eutheria</taxon>
        <taxon>Euarchontoglires</taxon>
        <taxon>Glires</taxon>
        <taxon>Rodentia</taxon>
        <taxon>Myomorpha</taxon>
        <taxon>Muroidea</taxon>
        <taxon>Cricetidae</taxon>
        <taxon>Cricetinae</taxon>
        <taxon>Phodopus</taxon>
    </lineage>
</organism>
<feature type="coiled-coil region" evidence="1">
    <location>
        <begin position="234"/>
        <end position="418"/>
    </location>
</feature>
<feature type="compositionally biased region" description="Basic and acidic residues" evidence="2">
    <location>
        <begin position="511"/>
        <end position="529"/>
    </location>
</feature>
<dbReference type="AlphaFoldDB" id="A0AAV0AD57"/>
<keyword evidence="1" id="KW-0175">Coiled coil</keyword>
<evidence type="ECO:0000313" key="5">
    <source>
        <dbReference type="EMBL" id="CAH7456999.1"/>
    </source>
</evidence>
<gene>
    <name evidence="5" type="primary">Ccdc155</name>
    <name evidence="5" type="ORF">PHOROB_LOCUS17482</name>
</gene>
<feature type="domain" description="KASH5-like coiled-coil" evidence="4">
    <location>
        <begin position="226"/>
        <end position="413"/>
    </location>
</feature>
<dbReference type="Pfam" id="PF14658">
    <property type="entry name" value="EF-hand_9"/>
    <property type="match status" value="1"/>
</dbReference>
<dbReference type="GO" id="GO:0090220">
    <property type="term" value="P:chromosome localization to nuclear envelope involved in homologous chromosome segregation"/>
    <property type="evidence" value="ECO:0007669"/>
    <property type="project" value="TreeGrafter"/>
</dbReference>
<dbReference type="Proteomes" id="UP001152836">
    <property type="component" value="Unassembled WGS sequence"/>
</dbReference>
<dbReference type="GO" id="GO:0000781">
    <property type="term" value="C:chromosome, telomeric region"/>
    <property type="evidence" value="ECO:0007669"/>
    <property type="project" value="TreeGrafter"/>
</dbReference>
<evidence type="ECO:0000313" key="6">
    <source>
        <dbReference type="Proteomes" id="UP001152836"/>
    </source>
</evidence>
<accession>A0AAV0AD57</accession>
<evidence type="ECO:0000256" key="2">
    <source>
        <dbReference type="SAM" id="MobiDB-lite"/>
    </source>
</evidence>
<dbReference type="GO" id="GO:0007015">
    <property type="term" value="P:actin filament organization"/>
    <property type="evidence" value="ECO:0007669"/>
    <property type="project" value="TreeGrafter"/>
</dbReference>
<proteinExistence type="predicted"/>
<dbReference type="GO" id="GO:0070840">
    <property type="term" value="F:dynein complex binding"/>
    <property type="evidence" value="ECO:0007669"/>
    <property type="project" value="TreeGrafter"/>
</dbReference>
<keyword evidence="6" id="KW-1185">Reference proteome</keyword>
<dbReference type="PANTHER" id="PTHR47300">
    <property type="entry name" value="PROTEIN KASH5"/>
    <property type="match status" value="1"/>
</dbReference>
<dbReference type="PANTHER" id="PTHR47300:SF1">
    <property type="entry name" value="PROTEIN KASH5"/>
    <property type="match status" value="1"/>
</dbReference>
<dbReference type="GO" id="GO:0051653">
    <property type="term" value="P:spindle localization"/>
    <property type="evidence" value="ECO:0007669"/>
    <property type="project" value="TreeGrafter"/>
</dbReference>
<dbReference type="Pfam" id="PF14662">
    <property type="entry name" value="KASH_CCD"/>
    <property type="match status" value="1"/>
</dbReference>
<dbReference type="GO" id="GO:0090619">
    <property type="term" value="C:meiotic spindle pole"/>
    <property type="evidence" value="ECO:0007669"/>
    <property type="project" value="TreeGrafter"/>
</dbReference>
<evidence type="ECO:0000259" key="4">
    <source>
        <dbReference type="Pfam" id="PF14662"/>
    </source>
</evidence>
<dbReference type="InterPro" id="IPR028170">
    <property type="entry name" value="KASH5"/>
</dbReference>
<feature type="region of interest" description="Disordered" evidence="2">
    <location>
        <begin position="197"/>
        <end position="226"/>
    </location>
</feature>
<dbReference type="EMBL" id="CALSGD010001635">
    <property type="protein sequence ID" value="CAH7456999.1"/>
    <property type="molecule type" value="Genomic_DNA"/>
</dbReference>
<feature type="domain" description="Protein KASH5 EF-hand-like" evidence="3">
    <location>
        <begin position="106"/>
        <end position="173"/>
    </location>
</feature>
<dbReference type="InterPro" id="IPR028168">
    <property type="entry name" value="KASH5_CC"/>
</dbReference>
<dbReference type="GO" id="GO:0005640">
    <property type="term" value="C:nuclear outer membrane"/>
    <property type="evidence" value="ECO:0007669"/>
    <property type="project" value="TreeGrafter"/>
</dbReference>
<dbReference type="GO" id="GO:0034993">
    <property type="term" value="C:meiotic nuclear membrane microtubule tethering complex"/>
    <property type="evidence" value="ECO:0007669"/>
    <property type="project" value="InterPro"/>
</dbReference>
<dbReference type="InterPro" id="IPR039508">
    <property type="entry name" value="KASH5_EF-hand-like_dom"/>
</dbReference>
<dbReference type="GO" id="GO:0034397">
    <property type="term" value="P:telomere localization"/>
    <property type="evidence" value="ECO:0007669"/>
    <property type="project" value="InterPro"/>
</dbReference>
<dbReference type="GO" id="GO:0000800">
    <property type="term" value="C:lateral element"/>
    <property type="evidence" value="ECO:0007669"/>
    <property type="project" value="TreeGrafter"/>
</dbReference>
<comment type="caution">
    <text evidence="5">The sequence shown here is derived from an EMBL/GenBank/DDBJ whole genome shotgun (WGS) entry which is preliminary data.</text>
</comment>
<dbReference type="GO" id="GO:0051225">
    <property type="term" value="P:spindle assembly"/>
    <property type="evidence" value="ECO:0007669"/>
    <property type="project" value="TreeGrafter"/>
</dbReference>
<evidence type="ECO:0000256" key="1">
    <source>
        <dbReference type="SAM" id="Coils"/>
    </source>
</evidence>
<protein>
    <submittedName>
        <fullName evidence="5">Ccdc155 protein</fullName>
    </submittedName>
</protein>
<name>A0AAV0AD57_PHORO</name>
<evidence type="ECO:0000259" key="3">
    <source>
        <dbReference type="Pfam" id="PF14658"/>
    </source>
</evidence>
<feature type="region of interest" description="Disordered" evidence="2">
    <location>
        <begin position="51"/>
        <end position="78"/>
    </location>
</feature>
<feature type="region of interest" description="Disordered" evidence="2">
    <location>
        <begin position="510"/>
        <end position="574"/>
    </location>
</feature>
<reference evidence="5" key="1">
    <citation type="submission" date="2022-06" db="EMBL/GenBank/DDBJ databases">
        <authorList>
            <person name="Andreotti S."/>
            <person name="Wyler E."/>
        </authorList>
    </citation>
    <scope>NUCLEOTIDE SEQUENCE</scope>
</reference>